<dbReference type="EMBL" id="GGEC01089484">
    <property type="protein sequence ID" value="MBX69968.1"/>
    <property type="molecule type" value="Transcribed_RNA"/>
</dbReference>
<organism evidence="1">
    <name type="scientific">Rhizophora mucronata</name>
    <name type="common">Asiatic mangrove</name>
    <dbReference type="NCBI Taxonomy" id="61149"/>
    <lineage>
        <taxon>Eukaryota</taxon>
        <taxon>Viridiplantae</taxon>
        <taxon>Streptophyta</taxon>
        <taxon>Embryophyta</taxon>
        <taxon>Tracheophyta</taxon>
        <taxon>Spermatophyta</taxon>
        <taxon>Magnoliopsida</taxon>
        <taxon>eudicotyledons</taxon>
        <taxon>Gunneridae</taxon>
        <taxon>Pentapetalae</taxon>
        <taxon>rosids</taxon>
        <taxon>fabids</taxon>
        <taxon>Malpighiales</taxon>
        <taxon>Rhizophoraceae</taxon>
        <taxon>Rhizophora</taxon>
    </lineage>
</organism>
<evidence type="ECO:0000313" key="1">
    <source>
        <dbReference type="EMBL" id="MBX69968.1"/>
    </source>
</evidence>
<accession>A0A2P2QSR9</accession>
<proteinExistence type="predicted"/>
<reference evidence="1" key="1">
    <citation type="submission" date="2018-02" db="EMBL/GenBank/DDBJ databases">
        <title>Rhizophora mucronata_Transcriptome.</title>
        <authorList>
            <person name="Meera S.P."/>
            <person name="Sreeshan A."/>
            <person name="Augustine A."/>
        </authorList>
    </citation>
    <scope>NUCLEOTIDE SEQUENCE</scope>
    <source>
        <tissue evidence="1">Leaf</tissue>
    </source>
</reference>
<dbReference type="AlphaFoldDB" id="A0A2P2QSR9"/>
<name>A0A2P2QSR9_RHIMU</name>
<sequence length="65" mass="7131">MSCLLDISPEATPSFNDTEISLVNPSSPPRDSRYLKSWDRAMDASSSASIPKPAFFKISEGLRVI</sequence>
<protein>
    <submittedName>
        <fullName evidence="1">Uncharacterized protein</fullName>
    </submittedName>
</protein>